<dbReference type="NCBIfam" id="TIGR03603">
    <property type="entry name" value="cyclo_dehy_ocin"/>
    <property type="match status" value="1"/>
</dbReference>
<dbReference type="EMBL" id="ACXX02000010">
    <property type="protein sequence ID" value="EGD46955.1"/>
    <property type="molecule type" value="Genomic_DNA"/>
</dbReference>
<accession>F1TF17</accession>
<dbReference type="eggNOG" id="ENOG5032S53">
    <property type="taxonomic scope" value="Bacteria"/>
</dbReference>
<comment type="caution">
    <text evidence="1">The sequence shown here is derived from an EMBL/GenBank/DDBJ whole genome shotgun (WGS) entry which is preliminary data.</text>
</comment>
<dbReference type="RefSeq" id="WP_004620507.1">
    <property type="nucleotide sequence ID" value="NZ_ACXX02000010.1"/>
</dbReference>
<dbReference type="InterPro" id="IPR019892">
    <property type="entry name" value="Cyclo_dehy_ocin"/>
</dbReference>
<name>F1TF17_9FIRM</name>
<dbReference type="STRING" id="588581.Cpap_1150"/>
<evidence type="ECO:0000313" key="1">
    <source>
        <dbReference type="EMBL" id="EGD46955.1"/>
    </source>
</evidence>
<dbReference type="InterPro" id="IPR035985">
    <property type="entry name" value="Ubiquitin-activating_enz"/>
</dbReference>
<organism evidence="1 2">
    <name type="scientific">Ruminiclostridium papyrosolvens DSM 2782</name>
    <dbReference type="NCBI Taxonomy" id="588581"/>
    <lineage>
        <taxon>Bacteria</taxon>
        <taxon>Bacillati</taxon>
        <taxon>Bacillota</taxon>
        <taxon>Clostridia</taxon>
        <taxon>Eubacteriales</taxon>
        <taxon>Oscillospiraceae</taxon>
        <taxon>Ruminiclostridium</taxon>
    </lineage>
</organism>
<proteinExistence type="predicted"/>
<sequence>MSKNSNNLVFRDNVSVYDNGANEIRLRMGVLNYEEAELDLSTLTKNLSVFMRKVFYALQSEEGYNEDAINEVLLEPYEKEVVQSLLNELRATNYITSVETKGIDEELTLALLGYLQHEEIESEDDANKKQVLFFADDEYTVNSAKNLAEEMNFTLNIMDVQTMQEIKNADLTSNMDGLARVQQMSHFEEMFKKYDAVVGCMKNLSIILMRNLNRICMEVEIPIVLTFIDGPVVCALATNPYSTGCLECFELRALARLEDHVQYHNFVKVEKNSSKYTSKGSKGLVPLLNLLVNLAVSEAYLIRKIGVSKFTGRLLTIYLPTLEIQAQDILRVPFCPACGAVSKIKLEEKNISSRALVDEMVANAIKIK</sequence>
<evidence type="ECO:0000313" key="2">
    <source>
        <dbReference type="Proteomes" id="UP000003860"/>
    </source>
</evidence>
<keyword evidence="2" id="KW-1185">Reference proteome</keyword>
<dbReference type="Proteomes" id="UP000003860">
    <property type="component" value="Unassembled WGS sequence"/>
</dbReference>
<dbReference type="Gene3D" id="3.40.50.720">
    <property type="entry name" value="NAD(P)-binding Rossmann-like Domain"/>
    <property type="match status" value="1"/>
</dbReference>
<dbReference type="GO" id="GO:0008641">
    <property type="term" value="F:ubiquitin-like modifier activating enzyme activity"/>
    <property type="evidence" value="ECO:0007669"/>
    <property type="project" value="InterPro"/>
</dbReference>
<dbReference type="OrthoDB" id="305697at2"/>
<dbReference type="SUPFAM" id="SSF69572">
    <property type="entry name" value="Activating enzymes of the ubiquitin-like proteins"/>
    <property type="match status" value="1"/>
</dbReference>
<reference evidence="1" key="2">
    <citation type="submission" date="2011-01" db="EMBL/GenBank/DDBJ databases">
        <title>The Non-contiguous Finished genome of Clostridium papyrosolvens.</title>
        <authorList>
            <person name="Lucas S."/>
            <person name="Copeland A."/>
            <person name="Lapidus A."/>
            <person name="Cheng J.-F."/>
            <person name="Goodwin L."/>
            <person name="Pitluck S."/>
            <person name="Misra M."/>
            <person name="Chertkov O."/>
            <person name="Detter J.C."/>
            <person name="Han C."/>
            <person name="Tapia R."/>
            <person name="Land M."/>
            <person name="Hauser L."/>
            <person name="Kyrpides N."/>
            <person name="Ivanova N."/>
            <person name="Pagani I."/>
            <person name="Mouttaki H."/>
            <person name="He Z."/>
            <person name="Zhou J."/>
            <person name="Hemme C.L."/>
            <person name="Woyke T."/>
        </authorList>
    </citation>
    <scope>NUCLEOTIDE SEQUENCE [LARGE SCALE GENOMIC DNA]</scope>
    <source>
        <strain evidence="1">DSM 2782</strain>
    </source>
</reference>
<reference evidence="1" key="1">
    <citation type="submission" date="2009-07" db="EMBL/GenBank/DDBJ databases">
        <authorList>
            <consortium name="US DOE Joint Genome Institute (JGI-PGF)"/>
            <person name="Lucas S."/>
            <person name="Copeland A."/>
            <person name="Lapidus A."/>
            <person name="Glavina del Rio T."/>
            <person name="Tice H."/>
            <person name="Bruce D."/>
            <person name="Goodwin L."/>
            <person name="Pitluck S."/>
            <person name="Larimer F."/>
            <person name="Land M.L."/>
            <person name="Mouttaki H."/>
            <person name="He Z."/>
            <person name="Zhou J."/>
            <person name="Hemme C.L."/>
        </authorList>
    </citation>
    <scope>NUCLEOTIDE SEQUENCE [LARGE SCALE GENOMIC DNA]</scope>
    <source>
        <strain evidence="1">DSM 2782</strain>
    </source>
</reference>
<gene>
    <name evidence="1" type="ORF">Cpap_1150</name>
</gene>
<dbReference type="AlphaFoldDB" id="F1TF17"/>
<protein>
    <submittedName>
        <fullName evidence="1">Bacteriocin biosynthesis cyclodehydratase, SagC family</fullName>
    </submittedName>
</protein>